<evidence type="ECO:0000256" key="1">
    <source>
        <dbReference type="ARBA" id="ARBA00007718"/>
    </source>
</evidence>
<evidence type="ECO:0000256" key="8">
    <source>
        <dbReference type="RuleBase" id="RU000607"/>
    </source>
</evidence>
<dbReference type="Pfam" id="PF00762">
    <property type="entry name" value="Ferrochelatase"/>
    <property type="match status" value="1"/>
</dbReference>
<dbReference type="SUPFAM" id="SSF53800">
    <property type="entry name" value="Chelatase"/>
    <property type="match status" value="1"/>
</dbReference>
<feature type="binding site" evidence="7">
    <location>
        <position position="207"/>
    </location>
    <ligand>
        <name>Fe(2+)</name>
        <dbReference type="ChEBI" id="CHEBI:29033"/>
    </ligand>
</feature>
<name>A0ABY8NCR9_9GAMM</name>
<feature type="binding site" evidence="7">
    <location>
        <position position="288"/>
    </location>
    <ligand>
        <name>Fe(2+)</name>
        <dbReference type="ChEBI" id="CHEBI:29033"/>
    </ligand>
</feature>
<protein>
    <recommendedName>
        <fullName evidence="7 8">Ferrochelatase</fullName>
        <ecNumber evidence="7 8">4.98.1.1</ecNumber>
    </recommendedName>
    <alternativeName>
        <fullName evidence="7">Heme synthase</fullName>
    </alternativeName>
    <alternativeName>
        <fullName evidence="7">Protoheme ferro-lyase</fullName>
    </alternativeName>
</protein>
<evidence type="ECO:0000313" key="9">
    <source>
        <dbReference type="EMBL" id="WGL16724.1"/>
    </source>
</evidence>
<accession>A0ABY8NCR9</accession>
<keyword evidence="7" id="KW-0479">Metal-binding</keyword>
<evidence type="ECO:0000256" key="3">
    <source>
        <dbReference type="ARBA" id="ARBA00023133"/>
    </source>
</evidence>
<keyword evidence="7 8" id="KW-0963">Cytoplasm</keyword>
<dbReference type="InterPro" id="IPR033659">
    <property type="entry name" value="Ferrochelatase_N"/>
</dbReference>
<reference evidence="9 10" key="1">
    <citation type="submission" date="2023-02" db="EMBL/GenBank/DDBJ databases">
        <title>Description and genomic characterization of Microbulbifer bruguierae sp. nov., isolated from the sediment of mangrove plant Bruguiera sexangula.</title>
        <authorList>
            <person name="Long M."/>
        </authorList>
    </citation>
    <scope>NUCLEOTIDE SEQUENCE [LARGE SCALE GENOMIC DNA]</scope>
    <source>
        <strain evidence="9 10">H12</strain>
    </source>
</reference>
<keyword evidence="2 7" id="KW-0408">Iron</keyword>
<evidence type="ECO:0000256" key="2">
    <source>
        <dbReference type="ARBA" id="ARBA00023004"/>
    </source>
</evidence>
<dbReference type="HAMAP" id="MF_00323">
    <property type="entry name" value="Ferrochelatase"/>
    <property type="match status" value="1"/>
</dbReference>
<dbReference type="EMBL" id="CP118605">
    <property type="protein sequence ID" value="WGL16724.1"/>
    <property type="molecule type" value="Genomic_DNA"/>
</dbReference>
<dbReference type="NCBIfam" id="TIGR00109">
    <property type="entry name" value="hemH"/>
    <property type="match status" value="1"/>
</dbReference>
<evidence type="ECO:0000256" key="6">
    <source>
        <dbReference type="ARBA" id="ARBA00024536"/>
    </source>
</evidence>
<dbReference type="Proteomes" id="UP001236500">
    <property type="component" value="Chromosome"/>
</dbReference>
<dbReference type="PROSITE" id="PS00534">
    <property type="entry name" value="FERROCHELATASE"/>
    <property type="match status" value="1"/>
</dbReference>
<sequence>MSHAVILMNLGTPAEPTPRAVRSFLREFLSDPRVVEIPRPLWQLILNLFVLPMRPKRIAPAYAEIWNHGLDGEAVTGSPITYYTQRQVERLRQRLQSAGDPAVGENVVVTYAMTYGAPSLEDTVARLRTEGAMHFTVLPLYPQYSATTTGAIYSQVAKVFLKERDVPEINVVHDYWQHPLYIEALANSVREHWQKSGAAEKLLMSFHGIPKANIRKGDPYYQQCVGTAERLAEALKLSRDKWELTFQSRFGKAEWLQPYTDKTLVEWGQSGVSSVDVICPAFAADCLETLEEIAVENRANFIEAGGKEYRYIPALNAREDHIAAIEAIARSYMRTEQGCEKSPN</sequence>
<dbReference type="CDD" id="cd03411">
    <property type="entry name" value="Ferrochelatase_N"/>
    <property type="match status" value="1"/>
</dbReference>
<dbReference type="EC" id="4.98.1.1" evidence="7 8"/>
<comment type="function">
    <text evidence="7 8">Catalyzes the ferrous insertion into protoporphyrin IX.</text>
</comment>
<dbReference type="InterPro" id="IPR033644">
    <property type="entry name" value="Ferrochelatase_C"/>
</dbReference>
<evidence type="ECO:0000256" key="4">
    <source>
        <dbReference type="ARBA" id="ARBA00023239"/>
    </source>
</evidence>
<keyword evidence="4 7" id="KW-0456">Lyase</keyword>
<gene>
    <name evidence="7 9" type="primary">hemH</name>
    <name evidence="9" type="ORF">PVT68_00110</name>
</gene>
<dbReference type="PANTHER" id="PTHR11108:SF1">
    <property type="entry name" value="FERROCHELATASE, MITOCHONDRIAL"/>
    <property type="match status" value="1"/>
</dbReference>
<dbReference type="InterPro" id="IPR019772">
    <property type="entry name" value="Ferrochelatase_AS"/>
</dbReference>
<comment type="pathway">
    <text evidence="7 8">Porphyrin-containing compound metabolism; protoheme biosynthesis; protoheme from protoporphyrin-IX: step 1/1.</text>
</comment>
<dbReference type="PANTHER" id="PTHR11108">
    <property type="entry name" value="FERROCHELATASE"/>
    <property type="match status" value="1"/>
</dbReference>
<dbReference type="RefSeq" id="WP_280320546.1">
    <property type="nucleotide sequence ID" value="NZ_CP118605.1"/>
</dbReference>
<organism evidence="9 10">
    <name type="scientific">Microbulbifer bruguierae</name>
    <dbReference type="NCBI Taxonomy" id="3029061"/>
    <lineage>
        <taxon>Bacteria</taxon>
        <taxon>Pseudomonadati</taxon>
        <taxon>Pseudomonadota</taxon>
        <taxon>Gammaproteobacteria</taxon>
        <taxon>Cellvibrionales</taxon>
        <taxon>Microbulbiferaceae</taxon>
        <taxon>Microbulbifer</taxon>
    </lineage>
</organism>
<keyword evidence="5 7" id="KW-0627">Porphyrin biosynthesis</keyword>
<keyword evidence="10" id="KW-1185">Reference proteome</keyword>
<evidence type="ECO:0000313" key="10">
    <source>
        <dbReference type="Proteomes" id="UP001236500"/>
    </source>
</evidence>
<comment type="subcellular location">
    <subcellularLocation>
        <location evidence="7 8">Cytoplasm</location>
    </subcellularLocation>
</comment>
<evidence type="ECO:0000256" key="5">
    <source>
        <dbReference type="ARBA" id="ARBA00023244"/>
    </source>
</evidence>
<comment type="catalytic activity">
    <reaction evidence="7 8">
        <text>heme b + 2 H(+) = protoporphyrin IX + Fe(2+)</text>
        <dbReference type="Rhea" id="RHEA:22584"/>
        <dbReference type="ChEBI" id="CHEBI:15378"/>
        <dbReference type="ChEBI" id="CHEBI:29033"/>
        <dbReference type="ChEBI" id="CHEBI:57306"/>
        <dbReference type="ChEBI" id="CHEBI:60344"/>
        <dbReference type="EC" id="4.98.1.1"/>
    </reaction>
</comment>
<comment type="similarity">
    <text evidence="1 7 8">Belongs to the ferrochelatase family.</text>
</comment>
<proteinExistence type="inferred from homology"/>
<dbReference type="CDD" id="cd00419">
    <property type="entry name" value="Ferrochelatase_C"/>
    <property type="match status" value="1"/>
</dbReference>
<keyword evidence="3 7" id="KW-0350">Heme biosynthesis</keyword>
<comment type="catalytic activity">
    <reaction evidence="6">
        <text>Fe-coproporphyrin III + 2 H(+) = coproporphyrin III + Fe(2+)</text>
        <dbReference type="Rhea" id="RHEA:49572"/>
        <dbReference type="ChEBI" id="CHEBI:15378"/>
        <dbReference type="ChEBI" id="CHEBI:29033"/>
        <dbReference type="ChEBI" id="CHEBI:68438"/>
        <dbReference type="ChEBI" id="CHEBI:131725"/>
        <dbReference type="EC" id="4.99.1.9"/>
    </reaction>
    <physiologicalReaction direction="right-to-left" evidence="6">
        <dbReference type="Rhea" id="RHEA:49574"/>
    </physiologicalReaction>
</comment>
<dbReference type="InterPro" id="IPR001015">
    <property type="entry name" value="Ferrochelatase"/>
</dbReference>
<evidence type="ECO:0000256" key="7">
    <source>
        <dbReference type="HAMAP-Rule" id="MF_00323"/>
    </source>
</evidence>
<dbReference type="Gene3D" id="3.40.50.1400">
    <property type="match status" value="2"/>
</dbReference>